<proteinExistence type="predicted"/>
<keyword evidence="1" id="KW-1133">Transmembrane helix</keyword>
<evidence type="ECO:0000256" key="1">
    <source>
        <dbReference type="SAM" id="Phobius"/>
    </source>
</evidence>
<dbReference type="AlphaFoldDB" id="A0A0F9LHC8"/>
<feature type="transmembrane region" description="Helical" evidence="1">
    <location>
        <begin position="42"/>
        <end position="63"/>
    </location>
</feature>
<gene>
    <name evidence="2" type="ORF">LCGC14_1580140</name>
</gene>
<feature type="transmembrane region" description="Helical" evidence="1">
    <location>
        <begin position="171"/>
        <end position="198"/>
    </location>
</feature>
<accession>A0A0F9LHC8</accession>
<reference evidence="2" key="1">
    <citation type="journal article" date="2015" name="Nature">
        <title>Complex archaea that bridge the gap between prokaryotes and eukaryotes.</title>
        <authorList>
            <person name="Spang A."/>
            <person name="Saw J.H."/>
            <person name="Jorgensen S.L."/>
            <person name="Zaremba-Niedzwiedzka K."/>
            <person name="Martijn J."/>
            <person name="Lind A.E."/>
            <person name="van Eijk R."/>
            <person name="Schleper C."/>
            <person name="Guy L."/>
            <person name="Ettema T.J."/>
        </authorList>
    </citation>
    <scope>NUCLEOTIDE SEQUENCE</scope>
</reference>
<organism evidence="2">
    <name type="scientific">marine sediment metagenome</name>
    <dbReference type="NCBI Taxonomy" id="412755"/>
    <lineage>
        <taxon>unclassified sequences</taxon>
        <taxon>metagenomes</taxon>
        <taxon>ecological metagenomes</taxon>
    </lineage>
</organism>
<sequence>MFARIAHELKHHVPFTLGGTVMGIGIMLGMHYGKVSGELSEGLFQVCHPLHVLLSAVATTAMYRLHGRRGLLGTIIVGYIGSVGIATLSDCVVPYLGELVLGASCGHIEPALHLGFIEEWWLVNPLAAAGIAIACWRPRTEFPHAGHVLLSTWASLFHMLMAVKGGGEPALIVLIPVFLFLAVWIPCCASDIVFPLLFARRQRGRGSSPAS</sequence>
<comment type="caution">
    <text evidence="2">The sequence shown here is derived from an EMBL/GenBank/DDBJ whole genome shotgun (WGS) entry which is preliminary data.</text>
</comment>
<dbReference type="EMBL" id="LAZR01012425">
    <property type="protein sequence ID" value="KKM26900.1"/>
    <property type="molecule type" value="Genomic_DNA"/>
</dbReference>
<evidence type="ECO:0000313" key="2">
    <source>
        <dbReference type="EMBL" id="KKM26900.1"/>
    </source>
</evidence>
<protein>
    <submittedName>
        <fullName evidence="2">Uncharacterized protein</fullName>
    </submittedName>
</protein>
<name>A0A0F9LHC8_9ZZZZ</name>
<keyword evidence="1" id="KW-0472">Membrane</keyword>
<keyword evidence="1" id="KW-0812">Transmembrane</keyword>
<feature type="transmembrane region" description="Helical" evidence="1">
    <location>
        <begin position="12"/>
        <end position="30"/>
    </location>
</feature>
<feature type="transmembrane region" description="Helical" evidence="1">
    <location>
        <begin position="70"/>
        <end position="89"/>
    </location>
</feature>